<dbReference type="InterPro" id="IPR008969">
    <property type="entry name" value="CarboxyPept-like_regulatory"/>
</dbReference>
<evidence type="ECO:0000313" key="3">
    <source>
        <dbReference type="EMBL" id="QCX39115.1"/>
    </source>
</evidence>
<name>A0A5B7TQS3_9FLAO</name>
<dbReference type="FunFam" id="2.60.40.1120:FF:000003">
    <property type="entry name" value="Outer membrane protein Omp121"/>
    <property type="match status" value="1"/>
</dbReference>
<keyword evidence="1" id="KW-0732">Signal</keyword>
<dbReference type="RefSeq" id="WP_138949980.1">
    <property type="nucleotide sequence ID" value="NZ_CP040749.1"/>
</dbReference>
<feature type="domain" description="TonB-dependent receptor plug" evidence="2">
    <location>
        <begin position="114"/>
        <end position="211"/>
    </location>
</feature>
<dbReference type="Gene3D" id="2.60.40.1120">
    <property type="entry name" value="Carboxypeptidase-like, regulatory domain"/>
    <property type="match status" value="1"/>
</dbReference>
<dbReference type="SUPFAM" id="SSF56935">
    <property type="entry name" value="Porins"/>
    <property type="match status" value="1"/>
</dbReference>
<gene>
    <name evidence="3" type="ORF">FF125_11960</name>
</gene>
<dbReference type="AlphaFoldDB" id="A0A5B7TQS3"/>
<organism evidence="3 4">
    <name type="scientific">Aureibaculum algae</name>
    <dbReference type="NCBI Taxonomy" id="2584122"/>
    <lineage>
        <taxon>Bacteria</taxon>
        <taxon>Pseudomonadati</taxon>
        <taxon>Bacteroidota</taxon>
        <taxon>Flavobacteriia</taxon>
        <taxon>Flavobacteriales</taxon>
        <taxon>Flavobacteriaceae</taxon>
        <taxon>Aureibaculum</taxon>
    </lineage>
</organism>
<dbReference type="KEGG" id="fbe:FF125_11960"/>
<dbReference type="SUPFAM" id="SSF49464">
    <property type="entry name" value="Carboxypeptidase regulatory domain-like"/>
    <property type="match status" value="1"/>
</dbReference>
<dbReference type="Gene3D" id="2.170.130.10">
    <property type="entry name" value="TonB-dependent receptor, plug domain"/>
    <property type="match status" value="1"/>
</dbReference>
<dbReference type="InterPro" id="IPR012910">
    <property type="entry name" value="Plug_dom"/>
</dbReference>
<dbReference type="EMBL" id="CP040749">
    <property type="protein sequence ID" value="QCX39115.1"/>
    <property type="molecule type" value="Genomic_DNA"/>
</dbReference>
<sequence>MEKLKLLLIVFMVGFSVNTWAQTTVSGTVLDDLKEPLPGASVVVKGTNNGVVTDFDGKFTITVKNENARLLISFIGFETKEISLDGSSNYTVQLEVGANALDEVVVIGYGSVKKTDLTGAVASISAATITEQKKTDIGQAIQGRIAGVDVRALSNKPGAPLSIDIRGNTVIKNNDAGRDGISDNLASDLSKPLYVVDGIFFANNKLSILDLKTFITNGLDK</sequence>
<dbReference type="InterPro" id="IPR037066">
    <property type="entry name" value="Plug_dom_sf"/>
</dbReference>
<dbReference type="Pfam" id="PF13715">
    <property type="entry name" value="CarbopepD_reg_2"/>
    <property type="match status" value="1"/>
</dbReference>
<evidence type="ECO:0000259" key="2">
    <source>
        <dbReference type="Pfam" id="PF07715"/>
    </source>
</evidence>
<reference evidence="3 4" key="1">
    <citation type="submission" date="2019-05" db="EMBL/GenBank/DDBJ databases">
        <title>Algicella ahnfeltiae gen. nov., sp. nov., a novel marine bacterium of the family Flavobacteriaceae isolated from a red alga.</title>
        <authorList>
            <person name="Nedashkovskaya O.I."/>
            <person name="Kukhlevskiy A.D."/>
            <person name="Kim S.-G."/>
            <person name="Zhukova N.V."/>
            <person name="Mikhailov V.V."/>
        </authorList>
    </citation>
    <scope>NUCLEOTIDE SEQUENCE [LARGE SCALE GENOMIC DNA]</scope>
    <source>
        <strain evidence="3 4">10Alg115</strain>
    </source>
</reference>
<dbReference type="Proteomes" id="UP000306229">
    <property type="component" value="Chromosome"/>
</dbReference>
<dbReference type="Pfam" id="PF07715">
    <property type="entry name" value="Plug"/>
    <property type="match status" value="1"/>
</dbReference>
<keyword evidence="4" id="KW-1185">Reference proteome</keyword>
<protein>
    <recommendedName>
        <fullName evidence="2">TonB-dependent receptor plug domain-containing protein</fullName>
    </recommendedName>
</protein>
<feature type="signal peptide" evidence="1">
    <location>
        <begin position="1"/>
        <end position="21"/>
    </location>
</feature>
<feature type="chain" id="PRO_5023149582" description="TonB-dependent receptor plug domain-containing protein" evidence="1">
    <location>
        <begin position="22"/>
        <end position="221"/>
    </location>
</feature>
<dbReference type="OrthoDB" id="9768177at2"/>
<evidence type="ECO:0000256" key="1">
    <source>
        <dbReference type="SAM" id="SignalP"/>
    </source>
</evidence>
<accession>A0A5B7TQS3</accession>
<evidence type="ECO:0000313" key="4">
    <source>
        <dbReference type="Proteomes" id="UP000306229"/>
    </source>
</evidence>
<proteinExistence type="predicted"/>